<dbReference type="AlphaFoldDB" id="A0A2V1EDK1"/>
<evidence type="ECO:0000313" key="2">
    <source>
        <dbReference type="EMBL" id="PVI07744.1"/>
    </source>
</evidence>
<proteinExistence type="predicted"/>
<feature type="transmembrane region" description="Helical" evidence="1">
    <location>
        <begin position="6"/>
        <end position="24"/>
    </location>
</feature>
<organism evidence="2 3">
    <name type="scientific">Periconia macrospinosa</name>
    <dbReference type="NCBI Taxonomy" id="97972"/>
    <lineage>
        <taxon>Eukaryota</taxon>
        <taxon>Fungi</taxon>
        <taxon>Dikarya</taxon>
        <taxon>Ascomycota</taxon>
        <taxon>Pezizomycotina</taxon>
        <taxon>Dothideomycetes</taxon>
        <taxon>Pleosporomycetidae</taxon>
        <taxon>Pleosporales</taxon>
        <taxon>Massarineae</taxon>
        <taxon>Periconiaceae</taxon>
        <taxon>Periconia</taxon>
    </lineage>
</organism>
<keyword evidence="1" id="KW-0812">Transmembrane</keyword>
<sequence>MGGLLSIFPLQIIFLIFLFFFGWVDAVDTTKKTRPGVMDQKRRVVACIRKLTLILLQSAGGYLFLSSSYVSSERISSATFLFFLYLRSKRERLLENVYFFW</sequence>
<dbReference type="Proteomes" id="UP000244855">
    <property type="component" value="Unassembled WGS sequence"/>
</dbReference>
<gene>
    <name evidence="2" type="ORF">DM02DRAFT_289186</name>
</gene>
<evidence type="ECO:0000313" key="3">
    <source>
        <dbReference type="Proteomes" id="UP000244855"/>
    </source>
</evidence>
<dbReference type="EMBL" id="KZ805303">
    <property type="protein sequence ID" value="PVI07744.1"/>
    <property type="molecule type" value="Genomic_DNA"/>
</dbReference>
<keyword evidence="1" id="KW-1133">Transmembrane helix</keyword>
<name>A0A2V1EDK1_9PLEO</name>
<keyword evidence="3" id="KW-1185">Reference proteome</keyword>
<protein>
    <submittedName>
        <fullName evidence="2">Uncharacterized protein</fullName>
    </submittedName>
</protein>
<accession>A0A2V1EDK1</accession>
<reference evidence="2 3" key="1">
    <citation type="journal article" date="2018" name="Sci. Rep.">
        <title>Comparative genomics provides insights into the lifestyle and reveals functional heterogeneity of dark septate endophytic fungi.</title>
        <authorList>
            <person name="Knapp D.G."/>
            <person name="Nemeth J.B."/>
            <person name="Barry K."/>
            <person name="Hainaut M."/>
            <person name="Henrissat B."/>
            <person name="Johnson J."/>
            <person name="Kuo A."/>
            <person name="Lim J.H.P."/>
            <person name="Lipzen A."/>
            <person name="Nolan M."/>
            <person name="Ohm R.A."/>
            <person name="Tamas L."/>
            <person name="Grigoriev I.V."/>
            <person name="Spatafora J.W."/>
            <person name="Nagy L.G."/>
            <person name="Kovacs G.M."/>
        </authorList>
    </citation>
    <scope>NUCLEOTIDE SEQUENCE [LARGE SCALE GENOMIC DNA]</scope>
    <source>
        <strain evidence="2 3">DSE2036</strain>
    </source>
</reference>
<evidence type="ECO:0000256" key="1">
    <source>
        <dbReference type="SAM" id="Phobius"/>
    </source>
</evidence>
<keyword evidence="1" id="KW-0472">Membrane</keyword>